<protein>
    <submittedName>
        <fullName evidence="2">Glyoxal reductase</fullName>
    </submittedName>
</protein>
<dbReference type="EMBL" id="LSOG01000094">
    <property type="protein sequence ID" value="OEH45490.1"/>
    <property type="molecule type" value="Genomic_DNA"/>
</dbReference>
<feature type="domain" description="NADP-dependent oxidoreductase" evidence="1">
    <location>
        <begin position="70"/>
        <end position="328"/>
    </location>
</feature>
<dbReference type="STRING" id="45071.Lpar_2646"/>
<dbReference type="Pfam" id="PF00248">
    <property type="entry name" value="Aldo_ket_red"/>
    <property type="match status" value="1"/>
</dbReference>
<dbReference type="Gene3D" id="3.20.20.100">
    <property type="entry name" value="NADP-dependent oxidoreductase domain"/>
    <property type="match status" value="1"/>
</dbReference>
<dbReference type="CDD" id="cd19071">
    <property type="entry name" value="AKR_AKR1-5-like"/>
    <property type="match status" value="1"/>
</dbReference>
<dbReference type="InterPro" id="IPR036812">
    <property type="entry name" value="NAD(P)_OxRdtase_dom_sf"/>
</dbReference>
<dbReference type="PATRIC" id="fig|45071.6.peg.2843"/>
<dbReference type="PRINTS" id="PR00069">
    <property type="entry name" value="ALDKETRDTASE"/>
</dbReference>
<keyword evidence="3" id="KW-1185">Reference proteome</keyword>
<proteinExistence type="predicted"/>
<dbReference type="AlphaFoldDB" id="A0A1E5JLY7"/>
<evidence type="ECO:0000259" key="1">
    <source>
        <dbReference type="Pfam" id="PF00248"/>
    </source>
</evidence>
<dbReference type="Proteomes" id="UP000095229">
    <property type="component" value="Unassembled WGS sequence"/>
</dbReference>
<dbReference type="PANTHER" id="PTHR43827">
    <property type="entry name" value="2,5-DIKETO-D-GLUCONIC ACID REDUCTASE"/>
    <property type="match status" value="1"/>
</dbReference>
<dbReference type="SUPFAM" id="SSF51430">
    <property type="entry name" value="NAD(P)-linked oxidoreductase"/>
    <property type="match status" value="1"/>
</dbReference>
<organism evidence="2 3">
    <name type="scientific">Legionella parisiensis</name>
    <dbReference type="NCBI Taxonomy" id="45071"/>
    <lineage>
        <taxon>Bacteria</taxon>
        <taxon>Pseudomonadati</taxon>
        <taxon>Pseudomonadota</taxon>
        <taxon>Gammaproteobacteria</taxon>
        <taxon>Legionellales</taxon>
        <taxon>Legionellaceae</taxon>
        <taxon>Legionella</taxon>
    </lineage>
</organism>
<dbReference type="PANTHER" id="PTHR43827:SF8">
    <property type="entry name" value="ALDO_KETO REDUCTASE FAMILY PROTEIN"/>
    <property type="match status" value="1"/>
</dbReference>
<accession>A0A1E5JLY7</accession>
<evidence type="ECO:0000313" key="2">
    <source>
        <dbReference type="EMBL" id="OEH45490.1"/>
    </source>
</evidence>
<dbReference type="InterPro" id="IPR023210">
    <property type="entry name" value="NADP_OxRdtase_dom"/>
</dbReference>
<name>A0A1E5JLY7_9GAMM</name>
<comment type="caution">
    <text evidence="2">The sequence shown here is derived from an EMBL/GenBank/DDBJ whole genome shotgun (WGS) entry which is preliminary data.</text>
</comment>
<dbReference type="GO" id="GO:0016491">
    <property type="term" value="F:oxidoreductase activity"/>
    <property type="evidence" value="ECO:0007669"/>
    <property type="project" value="InterPro"/>
</dbReference>
<evidence type="ECO:0000313" key="3">
    <source>
        <dbReference type="Proteomes" id="UP000095229"/>
    </source>
</evidence>
<reference evidence="2 3" key="1">
    <citation type="submission" date="2016-02" db="EMBL/GenBank/DDBJ databases">
        <title>Secondary metabolites in Legionella.</title>
        <authorList>
            <person name="Tobias N.J."/>
            <person name="Bode H.B."/>
        </authorList>
    </citation>
    <scope>NUCLEOTIDE SEQUENCE [LARGE SCALE GENOMIC DNA]</scope>
    <source>
        <strain evidence="2 3">DSM 19216</strain>
    </source>
</reference>
<sequence length="330" mass="38004">MEHIKSHFLAKIVELLIVPGRLVQIDLFLKEYYITISIIIHLAINIMLKSFKHNLNHVSVPPFIYGTAWKKEKTQMLTLQALENGYLGIDTANQLKHYFEEGVGLGIQQFLKNTGKSRGDLFLQTKFTPASSQDHNKPYNETDSYSNQVRQSFLSSLDHLQTDYIDSYILHGPTYYSKVVQDDLDIWKAMEDLYYEGKVRLLGVSNVDLEQLKVLYNAAVIKPSLVQNRCFASSYWDFSIRSFCKKHNILYQGFSLLTANQSYLLTNKMHEIATQYKKSIPQIIFRFALQIGIVPLTGTSNQQHMKEDLDLDSFELSSDVVKLIEEINKS</sequence>
<gene>
    <name evidence="2" type="primary">yvgN</name>
    <name evidence="2" type="ORF">lpari_03541</name>
</gene>
<dbReference type="InterPro" id="IPR020471">
    <property type="entry name" value="AKR"/>
</dbReference>